<dbReference type="Pfam" id="PF00126">
    <property type="entry name" value="HTH_1"/>
    <property type="match status" value="1"/>
</dbReference>
<dbReference type="Gene3D" id="3.40.190.290">
    <property type="match status" value="1"/>
</dbReference>
<name>A0A4R0P5U4_9HYPH</name>
<evidence type="ECO:0000256" key="3">
    <source>
        <dbReference type="ARBA" id="ARBA00023125"/>
    </source>
</evidence>
<organism evidence="6 7">
    <name type="scientific">Oricola cellulosilytica</name>
    <dbReference type="NCBI Taxonomy" id="1429082"/>
    <lineage>
        <taxon>Bacteria</taxon>
        <taxon>Pseudomonadati</taxon>
        <taxon>Pseudomonadota</taxon>
        <taxon>Alphaproteobacteria</taxon>
        <taxon>Hyphomicrobiales</taxon>
        <taxon>Ahrensiaceae</taxon>
        <taxon>Oricola</taxon>
    </lineage>
</organism>
<feature type="domain" description="HTH lysR-type" evidence="5">
    <location>
        <begin position="1"/>
        <end position="59"/>
    </location>
</feature>
<dbReference type="FunFam" id="1.10.10.10:FF:000001">
    <property type="entry name" value="LysR family transcriptional regulator"/>
    <property type="match status" value="1"/>
</dbReference>
<dbReference type="GO" id="GO:0003700">
    <property type="term" value="F:DNA-binding transcription factor activity"/>
    <property type="evidence" value="ECO:0007669"/>
    <property type="project" value="InterPro"/>
</dbReference>
<dbReference type="InterPro" id="IPR005119">
    <property type="entry name" value="LysR_subst-bd"/>
</dbReference>
<keyword evidence="2" id="KW-0805">Transcription regulation</keyword>
<evidence type="ECO:0000256" key="4">
    <source>
        <dbReference type="ARBA" id="ARBA00023163"/>
    </source>
</evidence>
<dbReference type="SUPFAM" id="SSF53850">
    <property type="entry name" value="Periplasmic binding protein-like II"/>
    <property type="match status" value="1"/>
</dbReference>
<sequence length="300" mass="33046">MSYVNNLRTFVRAHELGSMSAAGRDLRISAAVASSRIGELEKHLGVRLFHRTTRSLKPTEQGKVFYAGATRVLDAIVDAESEIGEITKTPRGSIFIAAPLGLGKKLVAPSIPAFKEKYPELNIRLRLSDRKIDVAGEGLDLALVLGELSDSNMRVRHIRDFDRVLCASPGYIERHGKPAHGNELLERDHQCLLLRYPGASEFFWNLLVDGKTKRFNVAGPLESDDGDVLTGWALAGCGIVNKPRFEVDEQLASGELVEVAGETPPTPTPLSCVYPHKRLQDPKARLFMDHIVESCAKLLD</sequence>
<evidence type="ECO:0000313" key="7">
    <source>
        <dbReference type="Proteomes" id="UP000291301"/>
    </source>
</evidence>
<gene>
    <name evidence="6" type="ORF">E0D97_14845</name>
</gene>
<protein>
    <submittedName>
        <fullName evidence="6">LysR family transcriptional regulator</fullName>
    </submittedName>
</protein>
<evidence type="ECO:0000256" key="2">
    <source>
        <dbReference type="ARBA" id="ARBA00023015"/>
    </source>
</evidence>
<keyword evidence="4" id="KW-0804">Transcription</keyword>
<dbReference type="RefSeq" id="WP_131570353.1">
    <property type="nucleotide sequence ID" value="NZ_JAINFK010000005.1"/>
</dbReference>
<dbReference type="Proteomes" id="UP000291301">
    <property type="component" value="Unassembled WGS sequence"/>
</dbReference>
<evidence type="ECO:0000313" key="6">
    <source>
        <dbReference type="EMBL" id="TCD12295.1"/>
    </source>
</evidence>
<dbReference type="EMBL" id="SJST01000007">
    <property type="protein sequence ID" value="TCD12295.1"/>
    <property type="molecule type" value="Genomic_DNA"/>
</dbReference>
<comment type="similarity">
    <text evidence="1">Belongs to the LysR transcriptional regulatory family.</text>
</comment>
<dbReference type="InterPro" id="IPR000847">
    <property type="entry name" value="LysR_HTH_N"/>
</dbReference>
<evidence type="ECO:0000256" key="1">
    <source>
        <dbReference type="ARBA" id="ARBA00009437"/>
    </source>
</evidence>
<dbReference type="CDD" id="cd08422">
    <property type="entry name" value="PBP2_CrgA_like"/>
    <property type="match status" value="1"/>
</dbReference>
<dbReference type="InterPro" id="IPR036388">
    <property type="entry name" value="WH-like_DNA-bd_sf"/>
</dbReference>
<reference evidence="6 7" key="1">
    <citation type="journal article" date="2015" name="Antonie Van Leeuwenhoek">
        <title>Oricola cellulosilytica gen. nov., sp. nov., a cellulose-degrading bacterium of the family Phyllobacteriaceae isolated from surface seashore water, and emended descriptions of Mesorhizobium loti and Phyllobacterium myrsinacearum.</title>
        <authorList>
            <person name="Hameed A."/>
            <person name="Shahina M."/>
            <person name="Lai W.A."/>
            <person name="Lin S.Y."/>
            <person name="Young L.S."/>
            <person name="Liu Y.C."/>
            <person name="Hsu Y.H."/>
            <person name="Young C.C."/>
        </authorList>
    </citation>
    <scope>NUCLEOTIDE SEQUENCE [LARGE SCALE GENOMIC DNA]</scope>
    <source>
        <strain evidence="6 7">KCTC 52183</strain>
    </source>
</reference>
<accession>A0A4R0P5U4</accession>
<keyword evidence="7" id="KW-1185">Reference proteome</keyword>
<evidence type="ECO:0000259" key="5">
    <source>
        <dbReference type="PROSITE" id="PS50931"/>
    </source>
</evidence>
<dbReference type="PANTHER" id="PTHR30537:SF5">
    <property type="entry name" value="HTH-TYPE TRANSCRIPTIONAL ACTIVATOR TTDR-RELATED"/>
    <property type="match status" value="1"/>
</dbReference>
<dbReference type="AlphaFoldDB" id="A0A4R0P5U4"/>
<dbReference type="InterPro" id="IPR036390">
    <property type="entry name" value="WH_DNA-bd_sf"/>
</dbReference>
<dbReference type="PANTHER" id="PTHR30537">
    <property type="entry name" value="HTH-TYPE TRANSCRIPTIONAL REGULATOR"/>
    <property type="match status" value="1"/>
</dbReference>
<dbReference type="SUPFAM" id="SSF46785">
    <property type="entry name" value="Winged helix' DNA-binding domain"/>
    <property type="match status" value="1"/>
</dbReference>
<dbReference type="Gene3D" id="1.10.10.10">
    <property type="entry name" value="Winged helix-like DNA-binding domain superfamily/Winged helix DNA-binding domain"/>
    <property type="match status" value="1"/>
</dbReference>
<dbReference type="PROSITE" id="PS50931">
    <property type="entry name" value="HTH_LYSR"/>
    <property type="match status" value="1"/>
</dbReference>
<dbReference type="InterPro" id="IPR058163">
    <property type="entry name" value="LysR-type_TF_proteobact-type"/>
</dbReference>
<dbReference type="Pfam" id="PF03466">
    <property type="entry name" value="LysR_substrate"/>
    <property type="match status" value="1"/>
</dbReference>
<comment type="caution">
    <text evidence="6">The sequence shown here is derived from an EMBL/GenBank/DDBJ whole genome shotgun (WGS) entry which is preliminary data.</text>
</comment>
<proteinExistence type="inferred from homology"/>
<keyword evidence="3" id="KW-0238">DNA-binding</keyword>
<dbReference type="OrthoDB" id="9813056at2"/>
<dbReference type="GO" id="GO:0003677">
    <property type="term" value="F:DNA binding"/>
    <property type="evidence" value="ECO:0007669"/>
    <property type="project" value="UniProtKB-KW"/>
</dbReference>